<dbReference type="Gene3D" id="3.40.50.1000">
    <property type="entry name" value="HAD superfamily/HAD-like"/>
    <property type="match status" value="1"/>
</dbReference>
<dbReference type="InterPro" id="IPR023198">
    <property type="entry name" value="PGP-like_dom2"/>
</dbReference>
<dbReference type="Pfam" id="PF04321">
    <property type="entry name" value="RmlD_sub_bind"/>
    <property type="match status" value="1"/>
</dbReference>
<evidence type="ECO:0000259" key="1">
    <source>
        <dbReference type="Pfam" id="PF04321"/>
    </source>
</evidence>
<dbReference type="InterPro" id="IPR023214">
    <property type="entry name" value="HAD_sf"/>
</dbReference>
<evidence type="ECO:0000313" key="2">
    <source>
        <dbReference type="EMBL" id="QHS86333.1"/>
    </source>
</evidence>
<dbReference type="GO" id="GO:0048270">
    <property type="term" value="F:methionine adenosyltransferase regulator activity"/>
    <property type="evidence" value="ECO:0007669"/>
    <property type="project" value="TreeGrafter"/>
</dbReference>
<feature type="domain" description="RmlD-like substrate binding" evidence="1">
    <location>
        <begin position="1"/>
        <end position="269"/>
    </location>
</feature>
<dbReference type="PANTHER" id="PTHR10491:SF4">
    <property type="entry name" value="METHIONINE ADENOSYLTRANSFERASE 2 SUBUNIT BETA"/>
    <property type="match status" value="1"/>
</dbReference>
<dbReference type="InterPro" id="IPR041492">
    <property type="entry name" value="HAD_2"/>
</dbReference>
<dbReference type="SUPFAM" id="SSF56784">
    <property type="entry name" value="HAD-like"/>
    <property type="match status" value="1"/>
</dbReference>
<name>A0A6C0B4C7_9ZZZZ</name>
<dbReference type="InterPro" id="IPR036291">
    <property type="entry name" value="NAD(P)-bd_dom_sf"/>
</dbReference>
<dbReference type="PANTHER" id="PTHR10491">
    <property type="entry name" value="DTDP-4-DEHYDRORHAMNOSE REDUCTASE"/>
    <property type="match status" value="1"/>
</dbReference>
<dbReference type="EMBL" id="MN739053">
    <property type="protein sequence ID" value="QHS86333.1"/>
    <property type="molecule type" value="Genomic_DNA"/>
</dbReference>
<dbReference type="Gene3D" id="1.10.150.240">
    <property type="entry name" value="Putative phosphatase, domain 2"/>
    <property type="match status" value="1"/>
</dbReference>
<accession>A0A6C0B4C7</accession>
<dbReference type="Gene3D" id="3.40.50.720">
    <property type="entry name" value="NAD(P)-binding Rossmann-like Domain"/>
    <property type="match status" value="1"/>
</dbReference>
<dbReference type="SUPFAM" id="SSF51735">
    <property type="entry name" value="NAD(P)-binding Rossmann-fold domains"/>
    <property type="match status" value="1"/>
</dbReference>
<protein>
    <recommendedName>
        <fullName evidence="1">RmlD-like substrate binding domain-containing protein</fullName>
    </recommendedName>
</protein>
<dbReference type="CDD" id="cd05254">
    <property type="entry name" value="dTDP_HR_like_SDR_e"/>
    <property type="match status" value="1"/>
</dbReference>
<proteinExistence type="predicted"/>
<dbReference type="InterPro" id="IPR029903">
    <property type="entry name" value="RmlD-like-bd"/>
</dbReference>
<dbReference type="Pfam" id="PF13419">
    <property type="entry name" value="HAD_2"/>
    <property type="match status" value="1"/>
</dbReference>
<dbReference type="GO" id="GO:0006556">
    <property type="term" value="P:S-adenosylmethionine biosynthetic process"/>
    <property type="evidence" value="ECO:0007669"/>
    <property type="project" value="TreeGrafter"/>
</dbReference>
<sequence>MTVLICGSSGLLGRDLCKALMVNNVSFIGTYNKNYVENAIQINFLDTEDIRTKLIGNNIKICVNCIVERQLEICENNWQDIKSSNIDITNNIAKNCSELNIHLIHLSTDYVFDGQTAPYYPSDETNPLQNYGISKLISEKRVISKCKEYTIIRVPVLYTDNINNFEENAVTLIGKKVLNRIETSKEDNYSIRRPNYIPDFCQFLLDMIKEPKLGIFHYCNPHDRITKYEMSTIISNCLHKTNHILPINEEPRDGAERPKDTFLKDTKYNIYDYSFTPIYLGLEKCFRKLSHPQLNVNTNENTSNVFFMIDLDGTLIDTDILHYKGYNAALKEYNVELIYQEYLKIINNKGIDNYLTSNFPNEKDKIKASKNKYIQGVDNISFMKNADSLIKYIDAFNINHVVVTNTSLENVNYFKCKQPLLCKLKNWVTREDYCLPKPDSECYITAKNRFYNNEKSIIGIENSIVGYNSLKHVTDCIYIITDKDDYQYNYFKKADVYLINDFNGVFN</sequence>
<dbReference type="InterPro" id="IPR005913">
    <property type="entry name" value="dTDP_dehydrorham_reduct"/>
</dbReference>
<dbReference type="GO" id="GO:0048269">
    <property type="term" value="C:methionine adenosyltransferase complex"/>
    <property type="evidence" value="ECO:0007669"/>
    <property type="project" value="TreeGrafter"/>
</dbReference>
<dbReference type="AlphaFoldDB" id="A0A6C0B4C7"/>
<reference evidence="2" key="1">
    <citation type="journal article" date="2020" name="Nature">
        <title>Giant virus diversity and host interactions through global metagenomics.</title>
        <authorList>
            <person name="Schulz F."/>
            <person name="Roux S."/>
            <person name="Paez-Espino D."/>
            <person name="Jungbluth S."/>
            <person name="Walsh D.A."/>
            <person name="Denef V.J."/>
            <person name="McMahon K.D."/>
            <person name="Konstantinidis K.T."/>
            <person name="Eloe-Fadrosh E.A."/>
            <person name="Kyrpides N.C."/>
            <person name="Woyke T."/>
        </authorList>
    </citation>
    <scope>NUCLEOTIDE SEQUENCE</scope>
    <source>
        <strain evidence="2">GVMAG-M-3300009187-29</strain>
    </source>
</reference>
<dbReference type="InterPro" id="IPR036412">
    <property type="entry name" value="HAD-like_sf"/>
</dbReference>
<organism evidence="2">
    <name type="scientific">viral metagenome</name>
    <dbReference type="NCBI Taxonomy" id="1070528"/>
    <lineage>
        <taxon>unclassified sequences</taxon>
        <taxon>metagenomes</taxon>
        <taxon>organismal metagenomes</taxon>
    </lineage>
</organism>